<evidence type="ECO:0000313" key="2">
    <source>
        <dbReference type="EMBL" id="GMF49538.1"/>
    </source>
</evidence>
<comment type="caution">
    <text evidence="2">The sequence shown here is derived from an EMBL/GenBank/DDBJ whole genome shotgun (WGS) entry which is preliminary data.</text>
</comment>
<evidence type="ECO:0000256" key="1">
    <source>
        <dbReference type="SAM" id="MobiDB-lite"/>
    </source>
</evidence>
<organism evidence="2 3">
    <name type="scientific">Phytophthora fragariaefolia</name>
    <dbReference type="NCBI Taxonomy" id="1490495"/>
    <lineage>
        <taxon>Eukaryota</taxon>
        <taxon>Sar</taxon>
        <taxon>Stramenopiles</taxon>
        <taxon>Oomycota</taxon>
        <taxon>Peronosporomycetes</taxon>
        <taxon>Peronosporales</taxon>
        <taxon>Peronosporaceae</taxon>
        <taxon>Phytophthora</taxon>
    </lineage>
</organism>
<accession>A0A9W7CZY4</accession>
<keyword evidence="3" id="KW-1185">Reference proteome</keyword>
<feature type="compositionally biased region" description="Basic and acidic residues" evidence="1">
    <location>
        <begin position="137"/>
        <end position="146"/>
    </location>
</feature>
<gene>
    <name evidence="2" type="ORF">Pfra01_001960000</name>
</gene>
<dbReference type="AlphaFoldDB" id="A0A9W7CZY4"/>
<feature type="region of interest" description="Disordered" evidence="1">
    <location>
        <begin position="91"/>
        <end position="146"/>
    </location>
</feature>
<reference evidence="2" key="1">
    <citation type="submission" date="2023-04" db="EMBL/GenBank/DDBJ databases">
        <title>Phytophthora fragariaefolia NBRC 109709.</title>
        <authorList>
            <person name="Ichikawa N."/>
            <person name="Sato H."/>
            <person name="Tonouchi N."/>
        </authorList>
    </citation>
    <scope>NUCLEOTIDE SEQUENCE</scope>
    <source>
        <strain evidence="2">NBRC 109709</strain>
    </source>
</reference>
<sequence length="146" mass="16483">MTGTIDCPAQQFNVRDLVWVLKPPRGRGITNLVHQWVGPAKITQNAGYDNWEVIREANKERMIVHCSLLESSRCPSDFVGHVADRILRELEEKDNDEAAGTDAHEGAQAGNTRQDIISYHRRSAVTPELDSQVWPVRKRDQQQLAG</sequence>
<dbReference type="OrthoDB" id="126738at2759"/>
<proteinExistence type="predicted"/>
<protein>
    <submittedName>
        <fullName evidence="2">Unnamed protein product</fullName>
    </submittedName>
</protein>
<dbReference type="EMBL" id="BSXT01002542">
    <property type="protein sequence ID" value="GMF49538.1"/>
    <property type="molecule type" value="Genomic_DNA"/>
</dbReference>
<name>A0A9W7CZY4_9STRA</name>
<evidence type="ECO:0000313" key="3">
    <source>
        <dbReference type="Proteomes" id="UP001165121"/>
    </source>
</evidence>
<dbReference type="Proteomes" id="UP001165121">
    <property type="component" value="Unassembled WGS sequence"/>
</dbReference>